<dbReference type="InterPro" id="IPR016181">
    <property type="entry name" value="Acyl_CoA_acyltransferase"/>
</dbReference>
<organism evidence="2 3">
    <name type="scientific">Brasilonema sennae CENA114</name>
    <dbReference type="NCBI Taxonomy" id="415709"/>
    <lineage>
        <taxon>Bacteria</taxon>
        <taxon>Bacillati</taxon>
        <taxon>Cyanobacteriota</taxon>
        <taxon>Cyanophyceae</taxon>
        <taxon>Nostocales</taxon>
        <taxon>Scytonemataceae</taxon>
        <taxon>Brasilonema</taxon>
        <taxon>Bromeliae group (in: Brasilonema)</taxon>
    </lineage>
</organism>
<dbReference type="Pfam" id="PF13302">
    <property type="entry name" value="Acetyltransf_3"/>
    <property type="match status" value="1"/>
</dbReference>
<dbReference type="PROSITE" id="PS51186">
    <property type="entry name" value="GNAT"/>
    <property type="match status" value="1"/>
</dbReference>
<feature type="domain" description="N-acetyltransferase" evidence="1">
    <location>
        <begin position="11"/>
        <end position="169"/>
    </location>
</feature>
<dbReference type="Gene3D" id="3.40.630.30">
    <property type="match status" value="1"/>
</dbReference>
<dbReference type="AlphaFoldDB" id="A0A856MKS8"/>
<evidence type="ECO:0000259" key="1">
    <source>
        <dbReference type="PROSITE" id="PS51186"/>
    </source>
</evidence>
<dbReference type="InterPro" id="IPR051531">
    <property type="entry name" value="N-acetyltransferase"/>
</dbReference>
<sequence>MQIPQLETQRLILRGFREEDLDAYTQMCSDPEVMRYIGEGKPLSRWESWRSMAMMLGHWQLRGYGMWAVEERSSGEMIGRIGCWKPEGWIGFEIGWTLRRTYWGHGFATEAAKVTMNYAFGELQQSHVISLIRPQNTASIRVAQRLGEKLEGKTEMFGSEAVIYGIHQEDWLAGNLYKSCNSSFKERGW</sequence>
<dbReference type="RefSeq" id="WP_169264310.1">
    <property type="nucleotide sequence ID" value="NZ_CAWOXK010000001.1"/>
</dbReference>
<gene>
    <name evidence="2" type="ORF">DP114_21765</name>
</gene>
<accession>A0A856MKS8</accession>
<evidence type="ECO:0000313" key="2">
    <source>
        <dbReference type="EMBL" id="QDL10171.1"/>
    </source>
</evidence>
<keyword evidence="2" id="KW-0808">Transferase</keyword>
<dbReference type="InterPro" id="IPR000182">
    <property type="entry name" value="GNAT_dom"/>
</dbReference>
<reference evidence="2 3" key="1">
    <citation type="submission" date="2018-06" db="EMBL/GenBank/DDBJ databases">
        <title>Comparative genomics of Brasilonema spp. strains.</title>
        <authorList>
            <person name="Alvarenga D.O."/>
            <person name="Fiore M.F."/>
            <person name="Varani A.M."/>
        </authorList>
    </citation>
    <scope>NUCLEOTIDE SEQUENCE [LARGE SCALE GENOMIC DNA]</scope>
    <source>
        <strain evidence="2 3">CENA114</strain>
    </source>
</reference>
<dbReference type="KEGG" id="bsen:DP114_21765"/>
<evidence type="ECO:0000313" key="3">
    <source>
        <dbReference type="Proteomes" id="UP000503129"/>
    </source>
</evidence>
<dbReference type="PANTHER" id="PTHR43792">
    <property type="entry name" value="GNAT FAMILY, PUTATIVE (AFU_ORTHOLOGUE AFUA_3G00765)-RELATED-RELATED"/>
    <property type="match status" value="1"/>
</dbReference>
<keyword evidence="3" id="KW-1185">Reference proteome</keyword>
<dbReference type="Proteomes" id="UP000503129">
    <property type="component" value="Chromosome"/>
</dbReference>
<dbReference type="GO" id="GO:0016747">
    <property type="term" value="F:acyltransferase activity, transferring groups other than amino-acyl groups"/>
    <property type="evidence" value="ECO:0007669"/>
    <property type="project" value="InterPro"/>
</dbReference>
<name>A0A856MKS8_9CYAN</name>
<dbReference type="SUPFAM" id="SSF55729">
    <property type="entry name" value="Acyl-CoA N-acyltransferases (Nat)"/>
    <property type="match status" value="1"/>
</dbReference>
<protein>
    <submittedName>
        <fullName evidence="2">N-acetyltransferase</fullName>
    </submittedName>
</protein>
<dbReference type="EMBL" id="CP030118">
    <property type="protein sequence ID" value="QDL10171.1"/>
    <property type="molecule type" value="Genomic_DNA"/>
</dbReference>
<proteinExistence type="predicted"/>
<dbReference type="PANTHER" id="PTHR43792:SF1">
    <property type="entry name" value="N-ACETYLTRANSFERASE DOMAIN-CONTAINING PROTEIN"/>
    <property type="match status" value="1"/>
</dbReference>